<evidence type="ECO:0000313" key="6">
    <source>
        <dbReference type="Proteomes" id="UP000217790"/>
    </source>
</evidence>
<reference evidence="6" key="1">
    <citation type="journal article" date="2017" name="Nat. Ecol. Evol.">
        <title>Genome expansion and lineage-specific genetic innovations in the forest pathogenic fungi Armillaria.</title>
        <authorList>
            <person name="Sipos G."/>
            <person name="Prasanna A.N."/>
            <person name="Walter M.C."/>
            <person name="O'Connor E."/>
            <person name="Balint B."/>
            <person name="Krizsan K."/>
            <person name="Kiss B."/>
            <person name="Hess J."/>
            <person name="Varga T."/>
            <person name="Slot J."/>
            <person name="Riley R."/>
            <person name="Boka B."/>
            <person name="Rigling D."/>
            <person name="Barry K."/>
            <person name="Lee J."/>
            <person name="Mihaltcheva S."/>
            <person name="LaButti K."/>
            <person name="Lipzen A."/>
            <person name="Waldron R."/>
            <person name="Moloney N.M."/>
            <person name="Sperisen C."/>
            <person name="Kredics L."/>
            <person name="Vagvoelgyi C."/>
            <person name="Patrignani A."/>
            <person name="Fitzpatrick D."/>
            <person name="Nagy I."/>
            <person name="Doyle S."/>
            <person name="Anderson J.B."/>
            <person name="Grigoriev I.V."/>
            <person name="Gueldener U."/>
            <person name="Muensterkoetter M."/>
            <person name="Nagy L.G."/>
        </authorList>
    </citation>
    <scope>NUCLEOTIDE SEQUENCE [LARGE SCALE GENOMIC DNA]</scope>
    <source>
        <strain evidence="6">Ar21-2</strain>
    </source>
</reference>
<dbReference type="InParanoid" id="A0A2H3CNP9"/>
<evidence type="ECO:0000313" key="5">
    <source>
        <dbReference type="EMBL" id="PBK84709.1"/>
    </source>
</evidence>
<evidence type="ECO:0000256" key="3">
    <source>
        <dbReference type="SAM" id="SignalP"/>
    </source>
</evidence>
<dbReference type="PANTHER" id="PTHR28154:SF1">
    <property type="entry name" value="CELL WALL SYNTHESIS PROTEIN KNH1-RELATED"/>
    <property type="match status" value="1"/>
</dbReference>
<feature type="signal peptide" evidence="3">
    <location>
        <begin position="1"/>
        <end position="22"/>
    </location>
</feature>
<keyword evidence="1 3" id="KW-0732">Signal</keyword>
<dbReference type="STRING" id="47427.A0A2H3CNP9"/>
<dbReference type="PANTHER" id="PTHR28154">
    <property type="entry name" value="CELL WALL SYNTHESIS PROTEIN KNH1-RELATED"/>
    <property type="match status" value="1"/>
</dbReference>
<feature type="compositionally biased region" description="Low complexity" evidence="2">
    <location>
        <begin position="185"/>
        <end position="208"/>
    </location>
</feature>
<organism evidence="5 6">
    <name type="scientific">Armillaria gallica</name>
    <name type="common">Bulbous honey fungus</name>
    <name type="synonym">Armillaria bulbosa</name>
    <dbReference type="NCBI Taxonomy" id="47427"/>
    <lineage>
        <taxon>Eukaryota</taxon>
        <taxon>Fungi</taxon>
        <taxon>Dikarya</taxon>
        <taxon>Basidiomycota</taxon>
        <taxon>Agaricomycotina</taxon>
        <taxon>Agaricomycetes</taxon>
        <taxon>Agaricomycetidae</taxon>
        <taxon>Agaricales</taxon>
        <taxon>Marasmiineae</taxon>
        <taxon>Physalacriaceae</taxon>
        <taxon>Armillaria</taxon>
    </lineage>
</organism>
<dbReference type="InterPro" id="IPR018466">
    <property type="entry name" value="Kre9/Knh1-like_N"/>
</dbReference>
<name>A0A2H3CNP9_ARMGA</name>
<dbReference type="InterPro" id="IPR045328">
    <property type="entry name" value="Kre9/Knh1"/>
</dbReference>
<dbReference type="Pfam" id="PF10342">
    <property type="entry name" value="Kre9_KNH"/>
    <property type="match status" value="1"/>
</dbReference>
<dbReference type="GO" id="GO:0042546">
    <property type="term" value="P:cell wall biogenesis"/>
    <property type="evidence" value="ECO:0007669"/>
    <property type="project" value="InterPro"/>
</dbReference>
<dbReference type="AlphaFoldDB" id="A0A2H3CNP9"/>
<gene>
    <name evidence="5" type="ORF">ARMGADRAFT_1018391</name>
</gene>
<feature type="region of interest" description="Disordered" evidence="2">
    <location>
        <begin position="185"/>
        <end position="211"/>
    </location>
</feature>
<feature type="chain" id="PRO_5013789715" description="Yeast cell wall synthesis Kre9/Knh1-like N-terminal domain-containing protein" evidence="3">
    <location>
        <begin position="23"/>
        <end position="299"/>
    </location>
</feature>
<evidence type="ECO:0000259" key="4">
    <source>
        <dbReference type="Pfam" id="PF10342"/>
    </source>
</evidence>
<dbReference type="GO" id="GO:0006078">
    <property type="term" value="P:(1-&gt;6)-beta-D-glucan biosynthetic process"/>
    <property type="evidence" value="ECO:0007669"/>
    <property type="project" value="InterPro"/>
</dbReference>
<accession>A0A2H3CNP9</accession>
<proteinExistence type="predicted"/>
<dbReference type="OrthoDB" id="2432613at2759"/>
<sequence>MFSLSALVLACITLDFVLHSNAALSVRSLYVIEPNSGSTCHGGQNCTVEWLDDGVRPLLSSFGVSTVGLYTGTQQLVQSIDPVDTSTTHSLTFTPIPEAGPDSDTYYICFTSTSVFDNGTAVMAFSPFFQLDQMTGTFATPLASATTSIAVPTSLTQTSAADSTSELSTIIVGTLSTSLSSLTSLSATTPATSSPSSTTSRFSTSSAPESTSTNYQWRAFPHRCGISARHGGPLVMLLHCLCSVMYIVRYPLSWTLFSDIFITCDTISFLHIQPFSVLVLIWTQRYGQSTHQIIWTRAS</sequence>
<evidence type="ECO:0000256" key="1">
    <source>
        <dbReference type="ARBA" id="ARBA00022729"/>
    </source>
</evidence>
<evidence type="ECO:0000256" key="2">
    <source>
        <dbReference type="SAM" id="MobiDB-lite"/>
    </source>
</evidence>
<dbReference type="EMBL" id="KZ293696">
    <property type="protein sequence ID" value="PBK84709.1"/>
    <property type="molecule type" value="Genomic_DNA"/>
</dbReference>
<feature type="domain" description="Yeast cell wall synthesis Kre9/Knh1-like N-terminal" evidence="4">
    <location>
        <begin position="34"/>
        <end position="130"/>
    </location>
</feature>
<dbReference type="Proteomes" id="UP000217790">
    <property type="component" value="Unassembled WGS sequence"/>
</dbReference>
<protein>
    <recommendedName>
        <fullName evidence="4">Yeast cell wall synthesis Kre9/Knh1-like N-terminal domain-containing protein</fullName>
    </recommendedName>
</protein>
<keyword evidence="6" id="KW-1185">Reference proteome</keyword>